<name>A0AAW1WWI1_RUBAR</name>
<dbReference type="Proteomes" id="UP001457282">
    <property type="component" value="Unassembled WGS sequence"/>
</dbReference>
<sequence>MAWPSLLISTLLSTDFVNPYHRLQPAHHCRSSPCSPLATINLPRPQQPSPLLSLPRRHRLSQVRLCRRRISAILRPLMASIHSSSRHHCALCPASLLRHSPPSPVPVADNLALVALRRSHTHRALALCAQPLIQHGLNKEEKEN</sequence>
<dbReference type="EMBL" id="JBEDUW010000005">
    <property type="protein sequence ID" value="KAK9928383.1"/>
    <property type="molecule type" value="Genomic_DNA"/>
</dbReference>
<protein>
    <submittedName>
        <fullName evidence="1">Uncharacterized protein</fullName>
    </submittedName>
</protein>
<gene>
    <name evidence="1" type="ORF">M0R45_025520</name>
</gene>
<evidence type="ECO:0000313" key="2">
    <source>
        <dbReference type="Proteomes" id="UP001457282"/>
    </source>
</evidence>
<keyword evidence="2" id="KW-1185">Reference proteome</keyword>
<evidence type="ECO:0000313" key="1">
    <source>
        <dbReference type="EMBL" id="KAK9928383.1"/>
    </source>
</evidence>
<organism evidence="1 2">
    <name type="scientific">Rubus argutus</name>
    <name type="common">Southern blackberry</name>
    <dbReference type="NCBI Taxonomy" id="59490"/>
    <lineage>
        <taxon>Eukaryota</taxon>
        <taxon>Viridiplantae</taxon>
        <taxon>Streptophyta</taxon>
        <taxon>Embryophyta</taxon>
        <taxon>Tracheophyta</taxon>
        <taxon>Spermatophyta</taxon>
        <taxon>Magnoliopsida</taxon>
        <taxon>eudicotyledons</taxon>
        <taxon>Gunneridae</taxon>
        <taxon>Pentapetalae</taxon>
        <taxon>rosids</taxon>
        <taxon>fabids</taxon>
        <taxon>Rosales</taxon>
        <taxon>Rosaceae</taxon>
        <taxon>Rosoideae</taxon>
        <taxon>Rosoideae incertae sedis</taxon>
        <taxon>Rubus</taxon>
    </lineage>
</organism>
<comment type="caution">
    <text evidence="1">The sequence shown here is derived from an EMBL/GenBank/DDBJ whole genome shotgun (WGS) entry which is preliminary data.</text>
</comment>
<reference evidence="1 2" key="1">
    <citation type="journal article" date="2023" name="G3 (Bethesda)">
        <title>A chromosome-length genome assembly and annotation of blackberry (Rubus argutus, cv. 'Hillquist').</title>
        <authorList>
            <person name="Bruna T."/>
            <person name="Aryal R."/>
            <person name="Dudchenko O."/>
            <person name="Sargent D.J."/>
            <person name="Mead D."/>
            <person name="Buti M."/>
            <person name="Cavallini A."/>
            <person name="Hytonen T."/>
            <person name="Andres J."/>
            <person name="Pham M."/>
            <person name="Weisz D."/>
            <person name="Mascagni F."/>
            <person name="Usai G."/>
            <person name="Natali L."/>
            <person name="Bassil N."/>
            <person name="Fernandez G.E."/>
            <person name="Lomsadze A."/>
            <person name="Armour M."/>
            <person name="Olukolu B."/>
            <person name="Poorten T."/>
            <person name="Britton C."/>
            <person name="Davik J."/>
            <person name="Ashrafi H."/>
            <person name="Aiden E.L."/>
            <person name="Borodovsky M."/>
            <person name="Worthington M."/>
        </authorList>
    </citation>
    <scope>NUCLEOTIDE SEQUENCE [LARGE SCALE GENOMIC DNA]</scope>
    <source>
        <strain evidence="1">PI 553951</strain>
    </source>
</reference>
<dbReference type="AlphaFoldDB" id="A0AAW1WWI1"/>
<proteinExistence type="predicted"/>
<accession>A0AAW1WWI1</accession>